<dbReference type="AlphaFoldDB" id="G4Z9Y9"/>
<organism evidence="1 2">
    <name type="scientific">Phytophthora sojae (strain P6497)</name>
    <name type="common">Soybean stem and root rot agent</name>
    <name type="synonym">Phytophthora megasperma f. sp. glycines</name>
    <dbReference type="NCBI Taxonomy" id="1094619"/>
    <lineage>
        <taxon>Eukaryota</taxon>
        <taxon>Sar</taxon>
        <taxon>Stramenopiles</taxon>
        <taxon>Oomycota</taxon>
        <taxon>Peronosporomycetes</taxon>
        <taxon>Peronosporales</taxon>
        <taxon>Peronosporaceae</taxon>
        <taxon>Phytophthora</taxon>
    </lineage>
</organism>
<dbReference type="GeneID" id="20648720"/>
<evidence type="ECO:0000313" key="1">
    <source>
        <dbReference type="EMBL" id="EGZ20538.1"/>
    </source>
</evidence>
<evidence type="ECO:0000313" key="2">
    <source>
        <dbReference type="Proteomes" id="UP000002640"/>
    </source>
</evidence>
<dbReference type="Proteomes" id="UP000002640">
    <property type="component" value="Unassembled WGS sequence"/>
</dbReference>
<proteinExistence type="predicted"/>
<dbReference type="SMR" id="G4Z9Y9"/>
<dbReference type="KEGG" id="psoj:PHYSODRAFT_345496"/>
<keyword evidence="2" id="KW-1185">Reference proteome</keyword>
<gene>
    <name evidence="1" type="ORF">PHYSODRAFT_345496</name>
</gene>
<dbReference type="PANTHER" id="PTHR38585:SF1">
    <property type="entry name" value="TRANSMEMBRANE PROTEIN"/>
    <property type="match status" value="1"/>
</dbReference>
<reference evidence="1 2" key="1">
    <citation type="journal article" date="2006" name="Science">
        <title>Phytophthora genome sequences uncover evolutionary origins and mechanisms of pathogenesis.</title>
        <authorList>
            <person name="Tyler B.M."/>
            <person name="Tripathy S."/>
            <person name="Zhang X."/>
            <person name="Dehal P."/>
            <person name="Jiang R.H."/>
            <person name="Aerts A."/>
            <person name="Arredondo F.D."/>
            <person name="Baxter L."/>
            <person name="Bensasson D."/>
            <person name="Beynon J.L."/>
            <person name="Chapman J."/>
            <person name="Damasceno C.M."/>
            <person name="Dorrance A.E."/>
            <person name="Dou D."/>
            <person name="Dickerman A.W."/>
            <person name="Dubchak I.L."/>
            <person name="Garbelotto M."/>
            <person name="Gijzen M."/>
            <person name="Gordon S.G."/>
            <person name="Govers F."/>
            <person name="Grunwald N.J."/>
            <person name="Huang W."/>
            <person name="Ivors K.L."/>
            <person name="Jones R.W."/>
            <person name="Kamoun S."/>
            <person name="Krampis K."/>
            <person name="Lamour K.H."/>
            <person name="Lee M.K."/>
            <person name="McDonald W.H."/>
            <person name="Medina M."/>
            <person name="Meijer H.J."/>
            <person name="Nordberg E.K."/>
            <person name="Maclean D.J."/>
            <person name="Ospina-Giraldo M.D."/>
            <person name="Morris P.F."/>
            <person name="Phuntumart V."/>
            <person name="Putnam N.H."/>
            <person name="Rash S."/>
            <person name="Rose J.K."/>
            <person name="Sakihama Y."/>
            <person name="Salamov A.A."/>
            <person name="Savidor A."/>
            <person name="Scheuring C.F."/>
            <person name="Smith B.M."/>
            <person name="Sobral B.W."/>
            <person name="Terry A."/>
            <person name="Torto-Alalibo T.A."/>
            <person name="Win J."/>
            <person name="Xu Z."/>
            <person name="Zhang H."/>
            <person name="Grigoriev I.V."/>
            <person name="Rokhsar D.S."/>
            <person name="Boore J.L."/>
        </authorList>
    </citation>
    <scope>NUCLEOTIDE SEQUENCE [LARGE SCALE GENOMIC DNA]</scope>
    <source>
        <strain evidence="1 2">P6497</strain>
    </source>
</reference>
<sequence>MEDPRAWAHDAAQRLRRHFASERSVSLYEALTAHVLDAATGGALFLGGVSAAQVAQKLLRVGSASGFLLPQALGAAAVGASSVAALHFASVPREVYQELAQQQEQQQQRGWSWLVLGARNLQPPTAWRLLCSKARERWEDLPHAPAPVYAVMGLLCFKLLGGRTSALAPSPFADLGAFHLKKASLPATAEYATSVERGVIQEFGRLFGCHTCGVKRGVRYHADHMPPKLYAASAEAIWLQVAKRADEQLLRRLLGRKTAFRFYPQCESCSNQQGSVVKQWKSTLKMHLLSFRAHHATGLWLVLLCTGGLYVGGSNFHETSEVSAPMDDALDSPGAFTSSDFSLLVSLRERGRKLRRERGKVSDPAQIAAIDKELEAVAECKTAVKADIKRQKRAN</sequence>
<protein>
    <submittedName>
        <fullName evidence="1">Uncharacterized protein</fullName>
    </submittedName>
</protein>
<dbReference type="PANTHER" id="PTHR38585">
    <property type="entry name" value="TRANSMEMBRANE PROTEIN"/>
    <property type="match status" value="1"/>
</dbReference>
<accession>G4Z9Y9</accession>
<dbReference type="InParanoid" id="G4Z9Y9"/>
<dbReference type="OMA" id="QCESCSN"/>
<dbReference type="RefSeq" id="XP_009523255.1">
    <property type="nucleotide sequence ID" value="XM_009524960.1"/>
</dbReference>
<dbReference type="EMBL" id="JH159153">
    <property type="protein sequence ID" value="EGZ20538.1"/>
    <property type="molecule type" value="Genomic_DNA"/>
</dbReference>
<dbReference type="STRING" id="1094619.G4Z9Y9"/>
<name>G4Z9Y9_PHYSP</name>